<evidence type="ECO:0000256" key="1">
    <source>
        <dbReference type="ARBA" id="ARBA00022670"/>
    </source>
</evidence>
<evidence type="ECO:0000259" key="6">
    <source>
        <dbReference type="PROSITE" id="PS50249"/>
    </source>
</evidence>
<dbReference type="PROSITE" id="PS50249">
    <property type="entry name" value="MPN"/>
    <property type="match status" value="1"/>
</dbReference>
<dbReference type="PANTHER" id="PTHR30471:SF3">
    <property type="entry name" value="UPF0758 PROTEIN YEES-RELATED"/>
    <property type="match status" value="1"/>
</dbReference>
<protein>
    <submittedName>
        <fullName evidence="7">DNA repair protein RadC family protein</fullName>
    </submittedName>
</protein>
<keyword evidence="1" id="KW-0645">Protease</keyword>
<evidence type="ECO:0000256" key="5">
    <source>
        <dbReference type="ARBA" id="ARBA00023049"/>
    </source>
</evidence>
<feature type="domain" description="MPN" evidence="6">
    <location>
        <begin position="28"/>
        <end position="150"/>
    </location>
</feature>
<keyword evidence="4" id="KW-0862">Zinc</keyword>
<proteinExistence type="predicted"/>
<dbReference type="InterPro" id="IPR037518">
    <property type="entry name" value="MPN"/>
</dbReference>
<dbReference type="PROSITE" id="PS01302">
    <property type="entry name" value="UPF0758"/>
    <property type="match status" value="1"/>
</dbReference>
<comment type="caution">
    <text evidence="7">The sequence shown here is derived from an EMBL/GenBank/DDBJ whole genome shotgun (WGS) entry which is preliminary data.</text>
</comment>
<name>W1WHG0_9ZZZZ</name>
<gene>
    <name evidence="7" type="ORF">Q604_UNBc4C00002G0001</name>
</gene>
<dbReference type="InterPro" id="IPR001405">
    <property type="entry name" value="UPF0758"/>
</dbReference>
<dbReference type="InterPro" id="IPR020891">
    <property type="entry name" value="UPF0758_CS"/>
</dbReference>
<organism evidence="7">
    <name type="scientific">human gut metagenome</name>
    <dbReference type="NCBI Taxonomy" id="408170"/>
    <lineage>
        <taxon>unclassified sequences</taxon>
        <taxon>metagenomes</taxon>
        <taxon>organismal metagenomes</taxon>
    </lineage>
</organism>
<evidence type="ECO:0000256" key="2">
    <source>
        <dbReference type="ARBA" id="ARBA00022723"/>
    </source>
</evidence>
<dbReference type="Gene3D" id="3.40.140.10">
    <property type="entry name" value="Cytidine Deaminase, domain 2"/>
    <property type="match status" value="1"/>
</dbReference>
<sequence length="150" mass="16872">MENKHAKRVDIVSIKMVREGSTKYENRKIETPFDAYVLLKNFLEDSDREKLLVVCLDTKNQPINICTVSVGTLNSSLVHPREVFKTAILSNSNQIMLAHNHPSGISAPSNEDKAMTSRIKDAGVILGIELIDHIIIGSNEYFSFKENKLM</sequence>
<keyword evidence="2" id="KW-0479">Metal-binding</keyword>
<dbReference type="Pfam" id="PF04002">
    <property type="entry name" value="RadC"/>
    <property type="match status" value="1"/>
</dbReference>
<accession>W1WHG0</accession>
<dbReference type="AlphaFoldDB" id="W1WHG0"/>
<evidence type="ECO:0000313" key="7">
    <source>
        <dbReference type="EMBL" id="ETJ17316.1"/>
    </source>
</evidence>
<dbReference type="PANTHER" id="PTHR30471">
    <property type="entry name" value="DNA REPAIR PROTEIN RADC"/>
    <property type="match status" value="1"/>
</dbReference>
<keyword evidence="5" id="KW-0482">Metalloprotease</keyword>
<dbReference type="EMBL" id="AZMM01018783">
    <property type="protein sequence ID" value="ETJ17316.1"/>
    <property type="molecule type" value="Genomic_DNA"/>
</dbReference>
<dbReference type="InterPro" id="IPR025657">
    <property type="entry name" value="RadC_JAB"/>
</dbReference>
<dbReference type="GO" id="GO:0046872">
    <property type="term" value="F:metal ion binding"/>
    <property type="evidence" value="ECO:0007669"/>
    <property type="project" value="UniProtKB-KW"/>
</dbReference>
<dbReference type="GO" id="GO:0006508">
    <property type="term" value="P:proteolysis"/>
    <property type="evidence" value="ECO:0007669"/>
    <property type="project" value="UniProtKB-KW"/>
</dbReference>
<dbReference type="GO" id="GO:0008237">
    <property type="term" value="F:metallopeptidase activity"/>
    <property type="evidence" value="ECO:0007669"/>
    <property type="project" value="UniProtKB-KW"/>
</dbReference>
<reference evidence="7" key="1">
    <citation type="submission" date="2013-12" db="EMBL/GenBank/DDBJ databases">
        <title>A Varibaculum cambriense genome reconstructed from a premature infant gut community with otherwise low bacterial novelty that shifts toward anaerobic metabolism during the third week of life.</title>
        <authorList>
            <person name="Brown C.T."/>
            <person name="Sharon I."/>
            <person name="Thomas B.C."/>
            <person name="Castelle C.J."/>
            <person name="Morowitz M.J."/>
            <person name="Banfield J.F."/>
        </authorList>
    </citation>
    <scope>NUCLEOTIDE SEQUENCE</scope>
</reference>
<evidence type="ECO:0000256" key="3">
    <source>
        <dbReference type="ARBA" id="ARBA00022801"/>
    </source>
</evidence>
<keyword evidence="3" id="KW-0378">Hydrolase</keyword>
<dbReference type="CDD" id="cd08071">
    <property type="entry name" value="MPN_DUF2466"/>
    <property type="match status" value="1"/>
</dbReference>
<evidence type="ECO:0000256" key="4">
    <source>
        <dbReference type="ARBA" id="ARBA00022833"/>
    </source>
</evidence>